<reference evidence="8" key="2">
    <citation type="submission" date="2022-06" db="UniProtKB">
        <authorList>
            <consortium name="EnsemblMetazoa"/>
        </authorList>
    </citation>
    <scope>IDENTIFICATION</scope>
    <source>
        <strain evidence="8">DF5081</strain>
    </source>
</reference>
<keyword evidence="5" id="KW-0325">Glycoprotein</keyword>
<feature type="compositionally biased region" description="Low complexity" evidence="6">
    <location>
        <begin position="1038"/>
        <end position="1059"/>
    </location>
</feature>
<sequence>MSRNLILLVFFVPLVSSIIPNHYHFPQLLNKAARPTVNSDIPVTVGFTQQYLDHFTGNASGTFIQRYFYSQHFTLHQRTAFLFVTENGDFAKQVLSDERNPIVKAAKQFGATTFALEHRYYGMSKPDFDTFNAFNLRFLNTFQAIQDVISFIKFVNVQFKMDPDVRWVVWGAGYGGVIAAEARKLDPITISGVITSSAPLKHEYDFWQFNDEVDTVLRYTGGELCYDKVKQGFADIRAAMRTPEGRANVSATFGLNPTLNDTDLNYNDIQMFYLSIIAPFQQIVQFNNDFNLSIGDMCTIIDKSNWTNTEVIYQAYAYLSNTLTGSVQPMFSSYQQIIADLGDPKPSSPYIDQRMWQYQVCTEYGWFYTTNNNEDGLFGAVVPTSLFLNQCFDIFPDANLDATAISDLLIDYDNFYGAAYFYSGTNAVFTNGAYDPWSRLGKESTGDWSVVTYWIPLASFASDFFPGDTNNTFINQAHAIFMQNIDIWVNQPRNPKTFVNTTIPWTRPSWGEFSVQVQAKDENEKRFSKLSNNVPSRRSFPEQDAKFKRFYLGRPPHGFLPEPENIDEASYPAGFEQGTFSQRENHFDQTNPNVFQQKYFKNAQWAKPGGPNFLMIGGEGPESSGWVLNPNLAYLTWAQKYGATVYMLEHRFYGDSVVGDNKDMSQLSSLQMLYDLAEFIRAINIRTDSSNPWITFGGSYSGALSAWMREVFPDMVIGAVASSAPVFARTDFFQYLMVVENSIRVYSQPCADNIKSGFDTMRQLFLTKEGRQNLTNIFQLDPPFGDNVTDTDQHYFFSNVYANFQSAVQYSGDNAGSYATGYGIPDMCNIINNASNTPLENIVNFNKFMSIFLNGEENYIGMDNKYQNLVDFLKNAQSYGPDSAASLLWTWQTCSEFGYFQSADSGNGIFGSPTPVNLFVQLCQDVFDPNYDRNAIDGYIDYTNYQYGERFHYRGTNVVFPNGNVDPWHALGLYYSTDSSVVSYLINGTAHCADMYTARDTDAPGLKIVRDLIDDNIAKWLQAATSAPDSSSTVTNAPGTSSSDIPGSSAASTSTVSTSPQTRATVPLETTTKSTSSFTVIFSIMIIFVRYLF</sequence>
<evidence type="ECO:0000313" key="8">
    <source>
        <dbReference type="EnsemblMetazoa" id="CJA08753.1"/>
    </source>
</evidence>
<dbReference type="AlphaFoldDB" id="A0A8R1HQG0"/>
<dbReference type="Pfam" id="PF05577">
    <property type="entry name" value="Peptidase_S28"/>
    <property type="match status" value="2"/>
</dbReference>
<evidence type="ECO:0000256" key="1">
    <source>
        <dbReference type="ARBA" id="ARBA00011079"/>
    </source>
</evidence>
<dbReference type="Proteomes" id="UP000005237">
    <property type="component" value="Unassembled WGS sequence"/>
</dbReference>
<dbReference type="GO" id="GO:0006508">
    <property type="term" value="P:proteolysis"/>
    <property type="evidence" value="ECO:0007669"/>
    <property type="project" value="UniProtKB-KW"/>
</dbReference>
<evidence type="ECO:0000256" key="3">
    <source>
        <dbReference type="ARBA" id="ARBA00022729"/>
    </source>
</evidence>
<feature type="compositionally biased region" description="Polar residues" evidence="6">
    <location>
        <begin position="1028"/>
        <end position="1037"/>
    </location>
</feature>
<organism evidence="8 9">
    <name type="scientific">Caenorhabditis japonica</name>
    <dbReference type="NCBI Taxonomy" id="281687"/>
    <lineage>
        <taxon>Eukaryota</taxon>
        <taxon>Metazoa</taxon>
        <taxon>Ecdysozoa</taxon>
        <taxon>Nematoda</taxon>
        <taxon>Chromadorea</taxon>
        <taxon>Rhabditida</taxon>
        <taxon>Rhabditina</taxon>
        <taxon>Rhabditomorpha</taxon>
        <taxon>Rhabditoidea</taxon>
        <taxon>Rhabditidae</taxon>
        <taxon>Peloderinae</taxon>
        <taxon>Caenorhabditis</taxon>
    </lineage>
</organism>
<dbReference type="InterPro" id="IPR042269">
    <property type="entry name" value="Ser_carbopepase_S28_SKS"/>
</dbReference>
<dbReference type="Gene3D" id="3.40.50.1820">
    <property type="entry name" value="alpha/beta hydrolase"/>
    <property type="match status" value="2"/>
</dbReference>
<reference evidence="9" key="1">
    <citation type="submission" date="2010-08" db="EMBL/GenBank/DDBJ databases">
        <authorList>
            <consortium name="Caenorhabditis japonica Sequencing Consortium"/>
            <person name="Wilson R.K."/>
        </authorList>
    </citation>
    <scope>NUCLEOTIDE SEQUENCE [LARGE SCALE GENOMIC DNA]</scope>
    <source>
        <strain evidence="9">DF5081</strain>
    </source>
</reference>
<keyword evidence="3 7" id="KW-0732">Signal</keyword>
<evidence type="ECO:0000256" key="4">
    <source>
        <dbReference type="ARBA" id="ARBA00022801"/>
    </source>
</evidence>
<evidence type="ECO:0000256" key="7">
    <source>
        <dbReference type="SAM" id="SignalP"/>
    </source>
</evidence>
<accession>A0A8R1HQG0</accession>
<dbReference type="InterPro" id="IPR008758">
    <property type="entry name" value="Peptidase_S28"/>
</dbReference>
<evidence type="ECO:0000313" key="9">
    <source>
        <dbReference type="Proteomes" id="UP000005237"/>
    </source>
</evidence>
<keyword evidence="4" id="KW-0378">Hydrolase</keyword>
<keyword evidence="9" id="KW-1185">Reference proteome</keyword>
<dbReference type="GO" id="GO:0008239">
    <property type="term" value="F:dipeptidyl-peptidase activity"/>
    <property type="evidence" value="ECO:0007669"/>
    <property type="project" value="TreeGrafter"/>
</dbReference>
<dbReference type="FunFam" id="1.20.120.980:FF:000003">
    <property type="entry name" value="Serine protease 16"/>
    <property type="match status" value="1"/>
</dbReference>
<protein>
    <submittedName>
        <fullName evidence="8">Uncharacterized protein</fullName>
    </submittedName>
</protein>
<dbReference type="PANTHER" id="PTHR11010">
    <property type="entry name" value="PROTEASE S28 PRO-X CARBOXYPEPTIDASE-RELATED"/>
    <property type="match status" value="1"/>
</dbReference>
<evidence type="ECO:0000256" key="5">
    <source>
        <dbReference type="ARBA" id="ARBA00023180"/>
    </source>
</evidence>
<feature type="chain" id="PRO_5035893365" evidence="7">
    <location>
        <begin position="18"/>
        <end position="1093"/>
    </location>
</feature>
<dbReference type="EnsemblMetazoa" id="CJA08753.1">
    <property type="protein sequence ID" value="CJA08753.1"/>
    <property type="gene ID" value="WBGene00127957"/>
</dbReference>
<dbReference type="GO" id="GO:0070008">
    <property type="term" value="F:serine-type exopeptidase activity"/>
    <property type="evidence" value="ECO:0007669"/>
    <property type="project" value="InterPro"/>
</dbReference>
<feature type="region of interest" description="Disordered" evidence="6">
    <location>
        <begin position="1028"/>
        <end position="1068"/>
    </location>
</feature>
<dbReference type="PANTHER" id="PTHR11010:SF105">
    <property type="entry name" value="PEPTIDASE S28-RELATED"/>
    <property type="match status" value="1"/>
</dbReference>
<comment type="similarity">
    <text evidence="1">Belongs to the peptidase S28 family.</text>
</comment>
<keyword evidence="2" id="KW-0645">Protease</keyword>
<dbReference type="SUPFAM" id="SSF53474">
    <property type="entry name" value="alpha/beta-Hydrolases"/>
    <property type="match status" value="2"/>
</dbReference>
<evidence type="ECO:0000256" key="6">
    <source>
        <dbReference type="SAM" id="MobiDB-lite"/>
    </source>
</evidence>
<proteinExistence type="inferred from homology"/>
<dbReference type="InterPro" id="IPR029058">
    <property type="entry name" value="AB_hydrolase_fold"/>
</dbReference>
<name>A0A8R1HQG0_CAEJA</name>
<dbReference type="Gene3D" id="1.20.120.980">
    <property type="entry name" value="Serine carboxypeptidase S28, SKS domain"/>
    <property type="match status" value="2"/>
</dbReference>
<evidence type="ECO:0000256" key="2">
    <source>
        <dbReference type="ARBA" id="ARBA00022670"/>
    </source>
</evidence>
<feature type="signal peptide" evidence="7">
    <location>
        <begin position="1"/>
        <end position="17"/>
    </location>
</feature>